<reference evidence="1 2" key="1">
    <citation type="submission" date="2024-07" db="EMBL/GenBank/DDBJ databases">
        <authorList>
            <person name="Akdeniz Z."/>
        </authorList>
    </citation>
    <scope>NUCLEOTIDE SEQUENCE [LARGE SCALE GENOMIC DNA]</scope>
</reference>
<dbReference type="EMBL" id="CAXDID020000009">
    <property type="protein sequence ID" value="CAL5978464.1"/>
    <property type="molecule type" value="Genomic_DNA"/>
</dbReference>
<evidence type="ECO:0000313" key="1">
    <source>
        <dbReference type="EMBL" id="CAL5978464.1"/>
    </source>
</evidence>
<name>A0ABP1GWR3_9EUKA</name>
<organism evidence="1 2">
    <name type="scientific">Hexamita inflata</name>
    <dbReference type="NCBI Taxonomy" id="28002"/>
    <lineage>
        <taxon>Eukaryota</taxon>
        <taxon>Metamonada</taxon>
        <taxon>Diplomonadida</taxon>
        <taxon>Hexamitidae</taxon>
        <taxon>Hexamitinae</taxon>
        <taxon>Hexamita</taxon>
    </lineage>
</organism>
<protein>
    <submittedName>
        <fullName evidence="1">Hypothetical_protein</fullName>
    </submittedName>
</protein>
<keyword evidence="2" id="KW-1185">Reference proteome</keyword>
<sequence>MANTYDCSALRLLEARPRLVHLLQVLLGVEAAVGAHQAVEVHVVGPLCCVGFQHDLHLGEGLEEVAVEYTLINMVLFNLLQRAEDEHAVQKAQERLEHERNRREKRVDFEEPVDVGYQFQVREPAHVVGFHEAGEELDVLVEDQQFLMQRYYVIILKILSRSKCIRQFNNVQRSVHCQLCQMSLNFHIFLIYLGFIYQK</sequence>
<comment type="caution">
    <text evidence="1">The sequence shown here is derived from an EMBL/GenBank/DDBJ whole genome shotgun (WGS) entry which is preliminary data.</text>
</comment>
<proteinExistence type="predicted"/>
<dbReference type="Proteomes" id="UP001642409">
    <property type="component" value="Unassembled WGS sequence"/>
</dbReference>
<accession>A0ABP1GWR3</accession>
<gene>
    <name evidence="1" type="ORF">HINF_LOCUS4794</name>
</gene>
<evidence type="ECO:0000313" key="2">
    <source>
        <dbReference type="Proteomes" id="UP001642409"/>
    </source>
</evidence>